<dbReference type="AlphaFoldDB" id="A0AAD6YXG8"/>
<sequence>MIEVSTTPRSNVPSDPPAHHLRRRRPHDQTLANERDQGVGARVVSCGEDKTVHVWDLAKCTAIQTFRCENNRFWVLASHPNFNLFAAGYDSGLKLKRERQVFAVHQNSLYFIRDNFGSAYVPPRTFSFNPAERAVLVTSSSDNRLYELKALPQQAQGKLKDSSVDGKKGAGQSAIFVPWHGTDLRFCRRLYRFTSRSRILPTQSSRPSSSLFKRTRSKQLAAPEMVFQLTRFRGTNFQEEEPRVVNPRRDQLAAFWLLGVSEVTVQGMPLKLATRNDTLAAIDTRTKLIGGPTTNVENLWAQVKGAAKIPSMPVGSSSSVPWNTTINISMVFGGKLWPITPQDMNLGSGNGSLMFLGGIFDLTQRSSIEANGGNCGGYVLENRVLGVQGEPRLNRVRRAVGSGGVVWFARRGREVERLRDDGGAGDGNGNFM</sequence>
<keyword evidence="1" id="KW-0853">WD repeat</keyword>
<dbReference type="SUPFAM" id="SSF50630">
    <property type="entry name" value="Acid proteases"/>
    <property type="match status" value="1"/>
</dbReference>
<comment type="caution">
    <text evidence="3">The sequence shown here is derived from an EMBL/GenBank/DDBJ whole genome shotgun (WGS) entry which is preliminary data.</text>
</comment>
<protein>
    <recommendedName>
        <fullName evidence="5">WD40 repeat-like protein</fullName>
    </recommendedName>
</protein>
<evidence type="ECO:0000256" key="2">
    <source>
        <dbReference type="SAM" id="MobiDB-lite"/>
    </source>
</evidence>
<dbReference type="PROSITE" id="PS50082">
    <property type="entry name" value="WD_REPEATS_2"/>
    <property type="match status" value="1"/>
</dbReference>
<evidence type="ECO:0000313" key="3">
    <source>
        <dbReference type="EMBL" id="KAJ7301223.1"/>
    </source>
</evidence>
<dbReference type="InterPro" id="IPR036322">
    <property type="entry name" value="WD40_repeat_dom_sf"/>
</dbReference>
<dbReference type="InterPro" id="IPR015943">
    <property type="entry name" value="WD40/YVTN_repeat-like_dom_sf"/>
</dbReference>
<dbReference type="EMBL" id="JARIHO010000140">
    <property type="protein sequence ID" value="KAJ7301223.1"/>
    <property type="molecule type" value="Genomic_DNA"/>
</dbReference>
<dbReference type="InterPro" id="IPR021109">
    <property type="entry name" value="Peptidase_aspartic_dom_sf"/>
</dbReference>
<dbReference type="Gene3D" id="2.130.10.10">
    <property type="entry name" value="YVTN repeat-like/Quinoprotein amine dehydrogenase"/>
    <property type="match status" value="1"/>
</dbReference>
<dbReference type="InterPro" id="IPR001680">
    <property type="entry name" value="WD40_rpt"/>
</dbReference>
<proteinExistence type="predicted"/>
<dbReference type="Proteomes" id="UP001218218">
    <property type="component" value="Unassembled WGS sequence"/>
</dbReference>
<dbReference type="Gene3D" id="2.40.70.10">
    <property type="entry name" value="Acid Proteases"/>
    <property type="match status" value="1"/>
</dbReference>
<feature type="compositionally biased region" description="Polar residues" evidence="2">
    <location>
        <begin position="1"/>
        <end position="13"/>
    </location>
</feature>
<evidence type="ECO:0000256" key="1">
    <source>
        <dbReference type="PROSITE-ProRule" id="PRU00221"/>
    </source>
</evidence>
<feature type="repeat" description="WD" evidence="1">
    <location>
        <begin position="40"/>
        <end position="65"/>
    </location>
</feature>
<evidence type="ECO:0000313" key="4">
    <source>
        <dbReference type="Proteomes" id="UP001218218"/>
    </source>
</evidence>
<keyword evidence="4" id="KW-1185">Reference proteome</keyword>
<organism evidence="3 4">
    <name type="scientific">Mycena albidolilacea</name>
    <dbReference type="NCBI Taxonomy" id="1033008"/>
    <lineage>
        <taxon>Eukaryota</taxon>
        <taxon>Fungi</taxon>
        <taxon>Dikarya</taxon>
        <taxon>Basidiomycota</taxon>
        <taxon>Agaricomycotina</taxon>
        <taxon>Agaricomycetes</taxon>
        <taxon>Agaricomycetidae</taxon>
        <taxon>Agaricales</taxon>
        <taxon>Marasmiineae</taxon>
        <taxon>Mycenaceae</taxon>
        <taxon>Mycena</taxon>
    </lineage>
</organism>
<dbReference type="SUPFAM" id="SSF50978">
    <property type="entry name" value="WD40 repeat-like"/>
    <property type="match status" value="1"/>
</dbReference>
<name>A0AAD6YXG8_9AGAR</name>
<gene>
    <name evidence="3" type="ORF">DFH08DRAFT_996080</name>
</gene>
<reference evidence="3" key="1">
    <citation type="submission" date="2023-03" db="EMBL/GenBank/DDBJ databases">
        <title>Massive genome expansion in bonnet fungi (Mycena s.s.) driven by repeated elements and novel gene families across ecological guilds.</title>
        <authorList>
            <consortium name="Lawrence Berkeley National Laboratory"/>
            <person name="Harder C.B."/>
            <person name="Miyauchi S."/>
            <person name="Viragh M."/>
            <person name="Kuo A."/>
            <person name="Thoen E."/>
            <person name="Andreopoulos B."/>
            <person name="Lu D."/>
            <person name="Skrede I."/>
            <person name="Drula E."/>
            <person name="Henrissat B."/>
            <person name="Morin E."/>
            <person name="Kohler A."/>
            <person name="Barry K."/>
            <person name="LaButti K."/>
            <person name="Morin E."/>
            <person name="Salamov A."/>
            <person name="Lipzen A."/>
            <person name="Mereny Z."/>
            <person name="Hegedus B."/>
            <person name="Baldrian P."/>
            <person name="Stursova M."/>
            <person name="Weitz H."/>
            <person name="Taylor A."/>
            <person name="Grigoriev I.V."/>
            <person name="Nagy L.G."/>
            <person name="Martin F."/>
            <person name="Kauserud H."/>
        </authorList>
    </citation>
    <scope>NUCLEOTIDE SEQUENCE</scope>
    <source>
        <strain evidence="3">CBHHK002</strain>
    </source>
</reference>
<feature type="region of interest" description="Disordered" evidence="2">
    <location>
        <begin position="1"/>
        <end position="36"/>
    </location>
</feature>
<evidence type="ECO:0008006" key="5">
    <source>
        <dbReference type="Google" id="ProtNLM"/>
    </source>
</evidence>
<accession>A0AAD6YXG8</accession>